<dbReference type="AlphaFoldDB" id="A0A0D2N6P1"/>
<dbReference type="PRINTS" id="PR00092">
    <property type="entry name" value="TYROSINASE"/>
</dbReference>
<evidence type="ECO:0000259" key="13">
    <source>
        <dbReference type="PROSITE" id="PS00498"/>
    </source>
</evidence>
<dbReference type="Pfam" id="PF00264">
    <property type="entry name" value="Tyrosinase"/>
    <property type="match status" value="1"/>
</dbReference>
<dbReference type="GO" id="GO:0004503">
    <property type="term" value="F:tyrosinase activity"/>
    <property type="evidence" value="ECO:0007669"/>
    <property type="project" value="UniProtKB-EC"/>
</dbReference>
<evidence type="ECO:0000256" key="2">
    <source>
        <dbReference type="ARBA" id="ARBA00009928"/>
    </source>
</evidence>
<feature type="region of interest" description="Disordered" evidence="11">
    <location>
        <begin position="410"/>
        <end position="432"/>
    </location>
</feature>
<keyword evidence="5" id="KW-0560">Oxidoreductase</keyword>
<dbReference type="Pfam" id="PF18132">
    <property type="entry name" value="Tyrosinase_C"/>
    <property type="match status" value="1"/>
</dbReference>
<dbReference type="PROSITE" id="PS00497">
    <property type="entry name" value="TYROSINASE_1"/>
    <property type="match status" value="1"/>
</dbReference>
<dbReference type="Proteomes" id="UP000054270">
    <property type="component" value="Unassembled WGS sequence"/>
</dbReference>
<organism evidence="14 15">
    <name type="scientific">Hypholoma sublateritium (strain FD-334 SS-4)</name>
    <dbReference type="NCBI Taxonomy" id="945553"/>
    <lineage>
        <taxon>Eukaryota</taxon>
        <taxon>Fungi</taxon>
        <taxon>Dikarya</taxon>
        <taxon>Basidiomycota</taxon>
        <taxon>Agaricomycotina</taxon>
        <taxon>Agaricomycetes</taxon>
        <taxon>Agaricomycetidae</taxon>
        <taxon>Agaricales</taxon>
        <taxon>Agaricineae</taxon>
        <taxon>Strophariaceae</taxon>
        <taxon>Hypholoma</taxon>
    </lineage>
</organism>
<keyword evidence="4" id="KW-0479">Metal-binding</keyword>
<evidence type="ECO:0000256" key="9">
    <source>
        <dbReference type="ARBA" id="ARBA00048233"/>
    </source>
</evidence>
<feature type="domain" description="Tyrosinase copper-binding" evidence="13">
    <location>
        <begin position="278"/>
        <end position="289"/>
    </location>
</feature>
<evidence type="ECO:0000313" key="15">
    <source>
        <dbReference type="Proteomes" id="UP000054270"/>
    </source>
</evidence>
<evidence type="ECO:0000256" key="11">
    <source>
        <dbReference type="SAM" id="MobiDB-lite"/>
    </source>
</evidence>
<feature type="domain" description="Tyrosinase copper-binding" evidence="12">
    <location>
        <begin position="84"/>
        <end position="101"/>
    </location>
</feature>
<dbReference type="EC" id="1.14.18.1" evidence="3"/>
<dbReference type="STRING" id="945553.A0A0D2N6P1"/>
<comment type="catalytic activity">
    <reaction evidence="9">
        <text>2 L-dopa + O2 = 2 L-dopaquinone + 2 H2O</text>
        <dbReference type="Rhea" id="RHEA:34287"/>
        <dbReference type="ChEBI" id="CHEBI:15377"/>
        <dbReference type="ChEBI" id="CHEBI:15379"/>
        <dbReference type="ChEBI" id="CHEBI:57504"/>
        <dbReference type="ChEBI" id="CHEBI:57924"/>
        <dbReference type="EC" id="1.14.18.1"/>
    </reaction>
</comment>
<evidence type="ECO:0000313" key="14">
    <source>
        <dbReference type="EMBL" id="KJA14764.1"/>
    </source>
</evidence>
<dbReference type="SUPFAM" id="SSF48056">
    <property type="entry name" value="Di-copper centre-containing domain"/>
    <property type="match status" value="1"/>
</dbReference>
<evidence type="ECO:0000256" key="3">
    <source>
        <dbReference type="ARBA" id="ARBA00011906"/>
    </source>
</evidence>
<name>A0A0D2N6P1_HYPSF</name>
<gene>
    <name evidence="14" type="ORF">HYPSUDRAFT_208444</name>
</gene>
<evidence type="ECO:0000256" key="1">
    <source>
        <dbReference type="ARBA" id="ARBA00001973"/>
    </source>
</evidence>
<evidence type="ECO:0000256" key="6">
    <source>
        <dbReference type="ARBA" id="ARBA00023008"/>
    </source>
</evidence>
<proteinExistence type="inferred from homology"/>
<keyword evidence="6" id="KW-0186">Copper</keyword>
<dbReference type="FunFam" id="2.60.310.20:FF:000001">
    <property type="entry name" value="Tyrosinase"/>
    <property type="match status" value="1"/>
</dbReference>
<dbReference type="InterPro" id="IPR041640">
    <property type="entry name" value="Tyrosinase_C"/>
</dbReference>
<dbReference type="InterPro" id="IPR016216">
    <property type="entry name" value="Monophenol_mOase_fun"/>
</dbReference>
<dbReference type="OMA" id="VQGTGVH"/>
<dbReference type="EMBL" id="KN817666">
    <property type="protein sequence ID" value="KJA14764.1"/>
    <property type="molecule type" value="Genomic_DNA"/>
</dbReference>
<sequence>MSKVIITGVPGTANRLEINDFVKNDKFFSLYVQALQRMSATTQADVRSFFQVGGIHGLPYVPWDGVTGDQPFDPDNQWGGYCTHGSVLFPTWHRPYVLLYEQIIQGHAAAIAATYTTSDKGAWVQAAADLRHPYWDWAANAVPPDQVIALKQVTITAPNGQKTAVDNPLYHYRFHPIDPSFPTPYSRWPTTLRQPNSSSPNATDNVTRLKSVLRAAQEDITTSTYSMLTRVHTWAAFSNHTVGDGGSTSNSLEAIHDGIHVDVGGNGHMADPSVAALDPIFFLHHTNVDRLLALWSALNPGVWVSQGDSEDGTFILPPQAPVDQTTPLTPFSNSESTFWPSSATTDTVKLGYTYPEFNNLDLGNPAAVKSAIGNAVNRLYGSSVFGFFNAASAAPVTAAATDLAANVPLEKTPSPAAPPAAPPAPAPAAAPIPTPAQAALTASAPAASAGAPEPHAHVSATPLAAGEHAPYDWTARIAFKKYEFGSSFSVLLFIGGVPENPEEWHVSPHFVGAHHAFVNSVAGHCANCRNQGDIVVEGFVHLTQYILRHAGLPSLEPGIVEPYLTNQLHWRVQKADGSVANLESLHVSVYGTPLSFPPGSIFPVTGQRHHFHGITADRTGILPA</sequence>
<dbReference type="GO" id="GO:0042438">
    <property type="term" value="P:melanin biosynthetic process"/>
    <property type="evidence" value="ECO:0007669"/>
    <property type="project" value="UniProtKB-KW"/>
</dbReference>
<comment type="cofactor">
    <cofactor evidence="1">
        <name>Cu(2+)</name>
        <dbReference type="ChEBI" id="CHEBI:29036"/>
    </cofactor>
</comment>
<accession>A0A0D2N6P1</accession>
<evidence type="ECO:0000256" key="10">
    <source>
        <dbReference type="ARBA" id="ARBA00048881"/>
    </source>
</evidence>
<comment type="catalytic activity">
    <reaction evidence="10">
        <text>L-tyrosine + O2 = L-dopaquinone + H2O</text>
        <dbReference type="Rhea" id="RHEA:18117"/>
        <dbReference type="ChEBI" id="CHEBI:15377"/>
        <dbReference type="ChEBI" id="CHEBI:15379"/>
        <dbReference type="ChEBI" id="CHEBI:57924"/>
        <dbReference type="ChEBI" id="CHEBI:58315"/>
        <dbReference type="EC" id="1.14.18.1"/>
    </reaction>
</comment>
<evidence type="ECO:0000259" key="12">
    <source>
        <dbReference type="PROSITE" id="PS00497"/>
    </source>
</evidence>
<dbReference type="OrthoDB" id="6132182at2759"/>
<evidence type="ECO:0000256" key="4">
    <source>
        <dbReference type="ARBA" id="ARBA00022723"/>
    </source>
</evidence>
<dbReference type="Gene3D" id="2.60.310.20">
    <property type="match status" value="1"/>
</dbReference>
<dbReference type="InterPro" id="IPR008922">
    <property type="entry name" value="Di-copper_centre_dom_sf"/>
</dbReference>
<dbReference type="InterPro" id="IPR050316">
    <property type="entry name" value="Tyrosinase/Hemocyanin"/>
</dbReference>
<dbReference type="Gene3D" id="1.10.1280.10">
    <property type="entry name" value="Di-copper center containing domain from catechol oxidase"/>
    <property type="match status" value="1"/>
</dbReference>
<protein>
    <recommendedName>
        <fullName evidence="3">tyrosinase</fullName>
        <ecNumber evidence="3">1.14.18.1</ecNumber>
    </recommendedName>
</protein>
<feature type="compositionally biased region" description="Pro residues" evidence="11">
    <location>
        <begin position="415"/>
        <end position="432"/>
    </location>
</feature>
<keyword evidence="8" id="KW-0470">Melanin biosynthesis</keyword>
<reference evidence="15" key="1">
    <citation type="submission" date="2014-04" db="EMBL/GenBank/DDBJ databases">
        <title>Evolutionary Origins and Diversification of the Mycorrhizal Mutualists.</title>
        <authorList>
            <consortium name="DOE Joint Genome Institute"/>
            <consortium name="Mycorrhizal Genomics Consortium"/>
            <person name="Kohler A."/>
            <person name="Kuo A."/>
            <person name="Nagy L.G."/>
            <person name="Floudas D."/>
            <person name="Copeland A."/>
            <person name="Barry K.W."/>
            <person name="Cichocki N."/>
            <person name="Veneault-Fourrey C."/>
            <person name="LaButti K."/>
            <person name="Lindquist E.A."/>
            <person name="Lipzen A."/>
            <person name="Lundell T."/>
            <person name="Morin E."/>
            <person name="Murat C."/>
            <person name="Riley R."/>
            <person name="Ohm R."/>
            <person name="Sun H."/>
            <person name="Tunlid A."/>
            <person name="Henrissat B."/>
            <person name="Grigoriev I.V."/>
            <person name="Hibbett D.S."/>
            <person name="Martin F."/>
        </authorList>
    </citation>
    <scope>NUCLEOTIDE SEQUENCE [LARGE SCALE GENOMIC DNA]</scope>
    <source>
        <strain evidence="15">FD-334 SS-4</strain>
    </source>
</reference>
<dbReference type="PANTHER" id="PTHR11474:SF76">
    <property type="entry name" value="SHKT DOMAIN-CONTAINING PROTEIN"/>
    <property type="match status" value="1"/>
</dbReference>
<dbReference type="PROSITE" id="PS00498">
    <property type="entry name" value="TYROSINASE_2"/>
    <property type="match status" value="1"/>
</dbReference>
<dbReference type="PANTHER" id="PTHR11474">
    <property type="entry name" value="TYROSINASE FAMILY MEMBER"/>
    <property type="match status" value="1"/>
</dbReference>
<evidence type="ECO:0000256" key="5">
    <source>
        <dbReference type="ARBA" id="ARBA00023002"/>
    </source>
</evidence>
<dbReference type="PIRSF" id="PIRSF000340">
    <property type="entry name" value="MPO_fungal"/>
    <property type="match status" value="1"/>
</dbReference>
<comment type="similarity">
    <text evidence="2">Belongs to the tyrosinase family.</text>
</comment>
<keyword evidence="15" id="KW-1185">Reference proteome</keyword>
<evidence type="ECO:0000256" key="8">
    <source>
        <dbReference type="ARBA" id="ARBA00023101"/>
    </source>
</evidence>
<evidence type="ECO:0000256" key="7">
    <source>
        <dbReference type="ARBA" id="ARBA00023033"/>
    </source>
</evidence>
<keyword evidence="7" id="KW-0503">Monooxygenase</keyword>
<dbReference type="GO" id="GO:0046872">
    <property type="term" value="F:metal ion binding"/>
    <property type="evidence" value="ECO:0007669"/>
    <property type="project" value="UniProtKB-KW"/>
</dbReference>
<dbReference type="FunFam" id="1.10.1280.10:FF:000021">
    <property type="entry name" value="Tyrosinase"/>
    <property type="match status" value="1"/>
</dbReference>
<dbReference type="InterPro" id="IPR002227">
    <property type="entry name" value="Tyrosinase_Cu-bd"/>
</dbReference>